<evidence type="ECO:0000256" key="1">
    <source>
        <dbReference type="SAM" id="Phobius"/>
    </source>
</evidence>
<feature type="transmembrane region" description="Helical" evidence="1">
    <location>
        <begin position="226"/>
        <end position="248"/>
    </location>
</feature>
<protein>
    <recommendedName>
        <fullName evidence="4">G protein-coupled receptor</fullName>
    </recommendedName>
</protein>
<gene>
    <name evidence="2" type="ORF">PFISCL1PPCAC_715</name>
</gene>
<dbReference type="AlphaFoldDB" id="A0AAV5UT42"/>
<sequence length="250" mass="29047">IQGWRIQISVVIIFYCRWKIHNIPYDEDRLSTKYQVREVLRFSAAILPSVILSSVMHTFSLVPTILWQNQIIKYYICCVFYFSIHSLNCVFTKITLILCHPGMRVKLQLLFVTRLKYVSRMFYTNLNSICFQQSFIIQCIRLKCDNYSMQVSTDYLYVSIEMGFTVISLIIMIPCIVTLLRTTGIHENCKFLLVTSASVQLLLLIVQAMLFNYNIVIDNLAPPVELPFLCAQNGLFILSSHLSFVLVLER</sequence>
<feature type="transmembrane region" description="Helical" evidence="1">
    <location>
        <begin position="74"/>
        <end position="98"/>
    </location>
</feature>
<keyword evidence="3" id="KW-1185">Reference proteome</keyword>
<comment type="caution">
    <text evidence="2">The sequence shown here is derived from an EMBL/GenBank/DDBJ whole genome shotgun (WGS) entry which is preliminary data.</text>
</comment>
<feature type="transmembrane region" description="Helical" evidence="1">
    <location>
        <begin position="39"/>
        <end position="62"/>
    </location>
</feature>
<name>A0AAV5UT42_9BILA</name>
<keyword evidence="1" id="KW-0812">Transmembrane</keyword>
<dbReference type="Proteomes" id="UP001432322">
    <property type="component" value="Unassembled WGS sequence"/>
</dbReference>
<feature type="non-terminal residue" evidence="2">
    <location>
        <position position="1"/>
    </location>
</feature>
<keyword evidence="1" id="KW-1133">Transmembrane helix</keyword>
<reference evidence="2" key="1">
    <citation type="submission" date="2023-10" db="EMBL/GenBank/DDBJ databases">
        <title>Genome assembly of Pristionchus species.</title>
        <authorList>
            <person name="Yoshida K."/>
            <person name="Sommer R.J."/>
        </authorList>
    </citation>
    <scope>NUCLEOTIDE SEQUENCE</scope>
    <source>
        <strain evidence="2">RS5133</strain>
    </source>
</reference>
<proteinExistence type="predicted"/>
<dbReference type="PANTHER" id="PTHR23128">
    <property type="entry name" value="SERPENTINE RECEPTOR, CLASS E (EPSILON)-RELATED"/>
    <property type="match status" value="1"/>
</dbReference>
<organism evidence="2 3">
    <name type="scientific">Pristionchus fissidentatus</name>
    <dbReference type="NCBI Taxonomy" id="1538716"/>
    <lineage>
        <taxon>Eukaryota</taxon>
        <taxon>Metazoa</taxon>
        <taxon>Ecdysozoa</taxon>
        <taxon>Nematoda</taxon>
        <taxon>Chromadorea</taxon>
        <taxon>Rhabditida</taxon>
        <taxon>Rhabditina</taxon>
        <taxon>Diplogasteromorpha</taxon>
        <taxon>Diplogasteroidea</taxon>
        <taxon>Neodiplogasteridae</taxon>
        <taxon>Pristionchus</taxon>
    </lineage>
</organism>
<accession>A0AAV5UT42</accession>
<evidence type="ECO:0000313" key="3">
    <source>
        <dbReference type="Proteomes" id="UP001432322"/>
    </source>
</evidence>
<keyword evidence="1" id="KW-0472">Membrane</keyword>
<dbReference type="PANTHER" id="PTHR23128:SF132">
    <property type="entry name" value="SERPENTINE RECEPTOR, CLASS E (EPSILON)-RELATED"/>
    <property type="match status" value="1"/>
</dbReference>
<evidence type="ECO:0000313" key="2">
    <source>
        <dbReference type="EMBL" id="GMT09418.1"/>
    </source>
</evidence>
<dbReference type="EMBL" id="BTSY01000001">
    <property type="protein sequence ID" value="GMT09418.1"/>
    <property type="molecule type" value="Genomic_DNA"/>
</dbReference>
<feature type="transmembrane region" description="Helical" evidence="1">
    <location>
        <begin position="191"/>
        <end position="214"/>
    </location>
</feature>
<feature type="transmembrane region" description="Helical" evidence="1">
    <location>
        <begin position="155"/>
        <end position="179"/>
    </location>
</feature>
<evidence type="ECO:0008006" key="4">
    <source>
        <dbReference type="Google" id="ProtNLM"/>
    </source>
</evidence>